<keyword evidence="9" id="KW-1185">Reference proteome</keyword>
<dbReference type="PROSITE" id="PS51635">
    <property type="entry name" value="PNPLA"/>
    <property type="match status" value="1"/>
</dbReference>
<dbReference type="Proteomes" id="UP001530293">
    <property type="component" value="Unassembled WGS sequence"/>
</dbReference>
<evidence type="ECO:0000256" key="2">
    <source>
        <dbReference type="ARBA" id="ARBA00022963"/>
    </source>
</evidence>
<feature type="region of interest" description="Disordered" evidence="5">
    <location>
        <begin position="832"/>
        <end position="886"/>
    </location>
</feature>
<dbReference type="InterPro" id="IPR008030">
    <property type="entry name" value="NmrA-like"/>
</dbReference>
<dbReference type="InterPro" id="IPR016035">
    <property type="entry name" value="Acyl_Trfase/lysoPLipase"/>
</dbReference>
<keyword evidence="2 4" id="KW-0442">Lipid degradation</keyword>
<sequence length="1487" mass="167158">MEYNNMTQKLMTVTGWSFDGWDEVLYYYWPVLLALILFWPVLLTLIAASVSASAWLFWLCIGAAFSLLQLSYVLYNFMMIIWDVSALTMLKTFAMLRSFVRYYFHKVGDAGWFELKGSKQRQGKRRRTRREWREEVDRATDYNEYCKIELFEPQQKSVINAIAEPEKGPIASPASQFRFGLRKCNTNSYPTTSPSKTDATSSLQYSPKGSMRKIHSSHELNDSPQRFRNSPVNGKDSTLMFPMRRVSSSAHPFSDTNNDDEARTESCPRWQQIIKDDLGLTGSMLLTTLSILKEARVKASNMNGRHERTTKKERHVTKLGSHDEHHGDGDETSVDDQLENVASSSPKQRNDDYSSTLKTLLSGIVKRNHLSVDDFLMQDARSVAERGQHSLQKETRETIDRYGEEVERCIDWVASGAVYLGASVDDENGTTPREPQAGNTKNYNSPDQIMQKQHEELSKRYILFKRMKQNMGHTALMLSGGGAQAMYHLGTIKALVESNLYQHIHVISGTSGGSIAAAMCAIKTPEELLRDICVNTVSTDYMLTGEMKRQGVSWFPSIYKMGELWMKTGLLMDAKEFLRCCQFYYADITFEEAFEMTGKHVCITVSASRAYAGSGVQRLLLNHISTPNVTLSSAVAASCAVPGVMAPAKLMIKDSRGDLVPFEVDGVEWIDGSVQADLPFKRISTLFNISNFVMFTQKYYGKLTLVPRFTTMQLFGLKVLSSPTVADMDNYLQNGQLAAWPFLRVLQEMLRIERSIDAGLAKLDHRLKSISSGFDTTLPNDDIDSLSSSAIAATYRARLPGLGREAELLKEKVGLLEQENKQLRQQVMRLQRSLGISHPTQDDINDDPEIDTDKVEQGRFNGNDTSKPKSNDENSSSNKNPKPNILEMINPFKAGKSFRSTVESAIDLASAITNDPASRLPPDRRSIYYNYYVDDKLGLSSLELKDDPKYDSLTTSPSTSSWLSAADEDYRPEVLVVGAAGALGRILVKRLLLENKVRVRVLVRDLYSSTLNKLGTGVTYCQGDLNDMESIEYAVTDVDKIVFCAGGRRRLHDGESSSSRRRGGKQELEDLASMLNQRAKAAQMIDGVGLSNLLHAYQNVRHADYGTSQAAKRVLFKFGKRPADFDLFGIDDGSVDGDRKNINLDRQGGLMDDMSAINKPTRSSYSVVATLSQCEWKANKFGHGVFTGKVGRFGEAAIASARLRSRNDPEQGIDLRSGGFAGLVCRVCSDGGLFEAFVRTEAYERLGIEYVCEFKTSAKSQVNGSDNRSRTKWSTVRLAFSDFRPRMRQLQEEWDAQRMRQALGKSDIPPFIGRDIRQLGFRYRGKSNSVSWSVSSNTSWNRFYLAIDYIKLFRGQPEPEFVYLSDARIPPVVNDAMVKHDVHRLVTSPSDSSDAIILDEEKARKVVEDQTDRSAEETYFKYMGEEMIKQSGLRVDLAQVIASALLEPNARNLILYMTKAQQRGVLDGDIWQKFARLRSESVPEPFQ</sequence>
<keyword evidence="6" id="KW-0472">Membrane</keyword>
<feature type="active site" description="Proton acceptor" evidence="4">
    <location>
        <position position="671"/>
    </location>
</feature>
<feature type="compositionally biased region" description="Polar residues" evidence="5">
    <location>
        <begin position="340"/>
        <end position="354"/>
    </location>
</feature>
<dbReference type="Pfam" id="PF05368">
    <property type="entry name" value="NmrA"/>
    <property type="match status" value="1"/>
</dbReference>
<feature type="region of interest" description="Disordered" evidence="5">
    <location>
        <begin position="188"/>
        <end position="236"/>
    </location>
</feature>
<dbReference type="PANTHER" id="PTHR14226:SF10">
    <property type="entry name" value="TRIACYLGLYCEROL LIPASE 4-RELATED"/>
    <property type="match status" value="1"/>
</dbReference>
<dbReference type="InterPro" id="IPR002641">
    <property type="entry name" value="PNPLA_dom"/>
</dbReference>
<protein>
    <recommendedName>
        <fullName evidence="7">PNPLA domain-containing protein</fullName>
    </recommendedName>
</protein>
<feature type="compositionally biased region" description="Basic residues" evidence="5">
    <location>
        <begin position="308"/>
        <end position="317"/>
    </location>
</feature>
<evidence type="ECO:0000256" key="5">
    <source>
        <dbReference type="SAM" id="MobiDB-lite"/>
    </source>
</evidence>
<dbReference type="EMBL" id="JALLBG020000079">
    <property type="protein sequence ID" value="KAL3766890.1"/>
    <property type="molecule type" value="Genomic_DNA"/>
</dbReference>
<feature type="transmembrane region" description="Helical" evidence="6">
    <location>
        <begin position="55"/>
        <end position="82"/>
    </location>
</feature>
<feature type="region of interest" description="Disordered" evidence="5">
    <location>
        <begin position="423"/>
        <end position="448"/>
    </location>
</feature>
<feature type="transmembrane region" description="Helical" evidence="6">
    <location>
        <begin position="26"/>
        <end position="48"/>
    </location>
</feature>
<dbReference type="PANTHER" id="PTHR14226">
    <property type="entry name" value="NEUROPATHY TARGET ESTERASE/SWISS CHEESE D.MELANOGASTER"/>
    <property type="match status" value="1"/>
</dbReference>
<feature type="short sequence motif" description="GXSXG" evidence="4">
    <location>
        <begin position="509"/>
        <end position="513"/>
    </location>
</feature>
<evidence type="ECO:0000256" key="4">
    <source>
        <dbReference type="PROSITE-ProRule" id="PRU01161"/>
    </source>
</evidence>
<dbReference type="InterPro" id="IPR036291">
    <property type="entry name" value="NAD(P)-bd_dom_sf"/>
</dbReference>
<dbReference type="GO" id="GO:0016042">
    <property type="term" value="P:lipid catabolic process"/>
    <property type="evidence" value="ECO:0007669"/>
    <property type="project" value="UniProtKB-UniRule"/>
</dbReference>
<proteinExistence type="predicted"/>
<comment type="caution">
    <text evidence="4">Lacks conserved residue(s) required for the propagation of feature annotation.</text>
</comment>
<evidence type="ECO:0000256" key="3">
    <source>
        <dbReference type="ARBA" id="ARBA00023098"/>
    </source>
</evidence>
<gene>
    <name evidence="8" type="ORF">ACHAWU_007980</name>
</gene>
<evidence type="ECO:0000256" key="6">
    <source>
        <dbReference type="SAM" id="Phobius"/>
    </source>
</evidence>
<feature type="compositionally biased region" description="Basic and acidic residues" evidence="5">
    <location>
        <begin position="320"/>
        <end position="329"/>
    </location>
</feature>
<feature type="active site" description="Nucleophile" evidence="4">
    <location>
        <position position="511"/>
    </location>
</feature>
<feature type="compositionally biased region" description="Low complexity" evidence="5">
    <location>
        <begin position="873"/>
        <end position="884"/>
    </location>
</feature>
<evidence type="ECO:0000256" key="1">
    <source>
        <dbReference type="ARBA" id="ARBA00022801"/>
    </source>
</evidence>
<feature type="compositionally biased region" description="Polar residues" evidence="5">
    <location>
        <begin position="188"/>
        <end position="207"/>
    </location>
</feature>
<keyword evidence="1 4" id="KW-0378">Hydrolase</keyword>
<accession>A0ABD3N2E5</accession>
<dbReference type="InterPro" id="IPR050301">
    <property type="entry name" value="NTE"/>
</dbReference>
<dbReference type="Gene3D" id="3.40.50.720">
    <property type="entry name" value="NAD(P)-binding Rossmann-like Domain"/>
    <property type="match status" value="1"/>
</dbReference>
<dbReference type="SUPFAM" id="SSF51735">
    <property type="entry name" value="NAD(P)-binding Rossmann-fold domains"/>
    <property type="match status" value="1"/>
</dbReference>
<dbReference type="Pfam" id="PF01734">
    <property type="entry name" value="Patatin"/>
    <property type="match status" value="1"/>
</dbReference>
<feature type="compositionally biased region" description="Polar residues" evidence="5">
    <location>
        <begin position="222"/>
        <end position="236"/>
    </location>
</feature>
<feature type="region of interest" description="Disordered" evidence="5">
    <location>
        <begin position="300"/>
        <end position="354"/>
    </location>
</feature>
<keyword evidence="3 4" id="KW-0443">Lipid metabolism</keyword>
<comment type="caution">
    <text evidence="8">The sequence shown here is derived from an EMBL/GenBank/DDBJ whole genome shotgun (WGS) entry which is preliminary data.</text>
</comment>
<evidence type="ECO:0000313" key="9">
    <source>
        <dbReference type="Proteomes" id="UP001530293"/>
    </source>
</evidence>
<keyword evidence="6" id="KW-1133">Transmembrane helix</keyword>
<evidence type="ECO:0000259" key="7">
    <source>
        <dbReference type="PROSITE" id="PS51635"/>
    </source>
</evidence>
<dbReference type="GO" id="GO:0016298">
    <property type="term" value="F:lipase activity"/>
    <property type="evidence" value="ECO:0007669"/>
    <property type="project" value="UniProtKB-ARBA"/>
</dbReference>
<dbReference type="SUPFAM" id="SSF52151">
    <property type="entry name" value="FabD/lysophospholipase-like"/>
    <property type="match status" value="1"/>
</dbReference>
<dbReference type="GO" id="GO:0052689">
    <property type="term" value="F:carboxylic ester hydrolase activity"/>
    <property type="evidence" value="ECO:0007669"/>
    <property type="project" value="UniProtKB-ARBA"/>
</dbReference>
<feature type="domain" description="PNPLA" evidence="7">
    <location>
        <begin position="476"/>
        <end position="684"/>
    </location>
</feature>
<name>A0ABD3N2E5_9STRA</name>
<keyword evidence="6" id="KW-0812">Transmembrane</keyword>
<organism evidence="8 9">
    <name type="scientific">Discostella pseudostelligera</name>
    <dbReference type="NCBI Taxonomy" id="259834"/>
    <lineage>
        <taxon>Eukaryota</taxon>
        <taxon>Sar</taxon>
        <taxon>Stramenopiles</taxon>
        <taxon>Ochrophyta</taxon>
        <taxon>Bacillariophyta</taxon>
        <taxon>Coscinodiscophyceae</taxon>
        <taxon>Thalassiosirophycidae</taxon>
        <taxon>Stephanodiscales</taxon>
        <taxon>Stephanodiscaceae</taxon>
        <taxon>Discostella</taxon>
    </lineage>
</organism>
<reference evidence="8 9" key="1">
    <citation type="submission" date="2024-10" db="EMBL/GenBank/DDBJ databases">
        <title>Updated reference genomes for cyclostephanoid diatoms.</title>
        <authorList>
            <person name="Roberts W.R."/>
            <person name="Alverson A.J."/>
        </authorList>
    </citation>
    <scope>NUCLEOTIDE SEQUENCE [LARGE SCALE GENOMIC DNA]</scope>
    <source>
        <strain evidence="8 9">AJA232-27</strain>
    </source>
</reference>
<feature type="compositionally biased region" description="Polar residues" evidence="5">
    <location>
        <begin position="429"/>
        <end position="448"/>
    </location>
</feature>
<evidence type="ECO:0000313" key="8">
    <source>
        <dbReference type="EMBL" id="KAL3766890.1"/>
    </source>
</evidence>
<dbReference type="Gene3D" id="3.40.1090.10">
    <property type="entry name" value="Cytosolic phospholipase A2 catalytic domain"/>
    <property type="match status" value="2"/>
</dbReference>